<evidence type="ECO:0008006" key="3">
    <source>
        <dbReference type="Google" id="ProtNLM"/>
    </source>
</evidence>
<protein>
    <recommendedName>
        <fullName evidence="3">Sexual development protein (LsdA)</fullName>
    </recommendedName>
</protein>
<sequence length="481" mass="53009">MARCSAPATMTDAKLDRGHLSPGLIDCLFSNISSPLQVLILAKAMERSESESEGYSKPRRVDTTTAHREIRLYKFVVPNLRRADSFRYFESQCTFLRRLLPYRPYKLPLSASSQLCVLNYPSSVTTVRMRFHLAVLLGVVGLSIAAPVTNSTTHKILPDGLPVPSPSELELIEDKARGTLPNGPPPPGISEGGLVNLKLVAFNELFEVAFFHELITNITDKVLGYRFSNEDDYHFVLNGLKAILAQEELHVLDANNALSHFGIEPIEPCQYRFPVQDFDSAILLASTFTDVVLGTLQDVVERFAIGGDFGLSRAVSSIIGQEGEQQGWFRIMQGKVPSELPFLTTSDLNFAFTAIQSFIVPSSCPNIGSIPLETFEPLNIIKSPSARTGNIVVSFFDHLHETTDGILWIVYVNQQNLPIVEPLQVISRENNEVVAEALFPWDAYEMNGLTFAVVTASEGPFPNAYSVAKATIAGPGIFMIN</sequence>
<gene>
    <name evidence="1" type="ORF">POLS_LOCUS5186</name>
</gene>
<evidence type="ECO:0000313" key="1">
    <source>
        <dbReference type="EMBL" id="CAG8119390.1"/>
    </source>
</evidence>
<comment type="caution">
    <text evidence="1">The sequence shown here is derived from an EMBL/GenBank/DDBJ whole genome shotgun (WGS) entry which is preliminary data.</text>
</comment>
<proteinExistence type="predicted"/>
<dbReference type="Pfam" id="PF13668">
    <property type="entry name" value="Ferritin_2"/>
    <property type="match status" value="1"/>
</dbReference>
<dbReference type="AlphaFoldDB" id="A0A9W4MSY7"/>
<name>A0A9W4MSY7_PENOL</name>
<reference evidence="1" key="1">
    <citation type="submission" date="2021-07" db="EMBL/GenBank/DDBJ databases">
        <authorList>
            <person name="Branca A.L. A."/>
        </authorList>
    </citation>
    <scope>NUCLEOTIDE SEQUENCE</scope>
</reference>
<keyword evidence="2" id="KW-1185">Reference proteome</keyword>
<dbReference type="OrthoDB" id="5293813at2759"/>
<dbReference type="Proteomes" id="UP001153618">
    <property type="component" value="Unassembled WGS sequence"/>
</dbReference>
<accession>A0A9W4MSY7</accession>
<evidence type="ECO:0000313" key="2">
    <source>
        <dbReference type="Proteomes" id="UP001153618"/>
    </source>
</evidence>
<organism evidence="1 2">
    <name type="scientific">Penicillium olsonii</name>
    <dbReference type="NCBI Taxonomy" id="99116"/>
    <lineage>
        <taxon>Eukaryota</taxon>
        <taxon>Fungi</taxon>
        <taxon>Dikarya</taxon>
        <taxon>Ascomycota</taxon>
        <taxon>Pezizomycotina</taxon>
        <taxon>Eurotiomycetes</taxon>
        <taxon>Eurotiomycetidae</taxon>
        <taxon>Eurotiales</taxon>
        <taxon>Aspergillaceae</taxon>
        <taxon>Penicillium</taxon>
    </lineage>
</organism>
<dbReference type="EMBL" id="CAJVOS010000027">
    <property type="protein sequence ID" value="CAG8119390.1"/>
    <property type="molecule type" value="Genomic_DNA"/>
</dbReference>